<name>A0ABT9QXJ2_9ACTN</name>
<sequence>MTLTQTLTQTPSQEVTGTAGQAAARPPRERAPAVAAALLLPLADRVPVMAAPCRMHSSVDRIETALAEWSWEMGLETPARAGFERMAGRAFAGFGMDSALLFAKWLTWLFHFDDEWDEKPAGHAAEIVGAAFARLGRLARVTPPQPREAVPAREGEAVPAREREAVAAPEEGTAPVEAAFQDLWRITAGRMSARWRERFAQGLREQGAACRAEADNRRTGRVPSAGEYPALRRGTAGPYLFDLVEPCLGVEVPARLRESPTWRTLVESCNDVTAWCNDVASYPKERANGDVHNYVTVAAAAFGLPDSGAVAWVNDRIAERAQDLRAAAMRLPGLFDRFGLSPAQARDVSKVACAFLSAPRAQLEWLLESSRYGVT</sequence>
<protein>
    <recommendedName>
        <fullName evidence="2">Terpene synthase</fullName>
        <ecNumber evidence="2">4.2.3.-</ecNumber>
    </recommendedName>
</protein>
<dbReference type="EC" id="4.2.3.-" evidence="2"/>
<comment type="cofactor">
    <cofactor evidence="2">
        <name>Mg(2+)</name>
        <dbReference type="ChEBI" id="CHEBI:18420"/>
    </cofactor>
</comment>
<dbReference type="InterPro" id="IPR034686">
    <property type="entry name" value="Terpene_cyclase-like_2"/>
</dbReference>
<comment type="caution">
    <text evidence="4">The sequence shown here is derived from an EMBL/GenBank/DDBJ whole genome shotgun (WGS) entry which is preliminary data.</text>
</comment>
<gene>
    <name evidence="4" type="ORF">J2S55_000891</name>
</gene>
<organism evidence="4 5">
    <name type="scientific">Streptosporangium brasiliense</name>
    <dbReference type="NCBI Taxonomy" id="47480"/>
    <lineage>
        <taxon>Bacteria</taxon>
        <taxon>Bacillati</taxon>
        <taxon>Actinomycetota</taxon>
        <taxon>Actinomycetes</taxon>
        <taxon>Streptosporangiales</taxon>
        <taxon>Streptosporangiaceae</taxon>
        <taxon>Streptosporangium</taxon>
    </lineage>
</organism>
<dbReference type="Proteomes" id="UP001230426">
    <property type="component" value="Unassembled WGS sequence"/>
</dbReference>
<dbReference type="SFLD" id="SFLDG01020">
    <property type="entry name" value="Terpene_Cyclase_Like_2"/>
    <property type="match status" value="1"/>
</dbReference>
<evidence type="ECO:0000256" key="2">
    <source>
        <dbReference type="RuleBase" id="RU366034"/>
    </source>
</evidence>
<evidence type="ECO:0000256" key="3">
    <source>
        <dbReference type="SAM" id="MobiDB-lite"/>
    </source>
</evidence>
<keyword evidence="1 2" id="KW-0456">Lyase</keyword>
<evidence type="ECO:0000313" key="4">
    <source>
        <dbReference type="EMBL" id="MDP9861632.1"/>
    </source>
</evidence>
<evidence type="ECO:0000256" key="1">
    <source>
        <dbReference type="ARBA" id="ARBA00023239"/>
    </source>
</evidence>
<accession>A0ABT9QXJ2</accession>
<dbReference type="InterPro" id="IPR008949">
    <property type="entry name" value="Isoprenoid_synthase_dom_sf"/>
</dbReference>
<dbReference type="RefSeq" id="WP_306857481.1">
    <property type="nucleotide sequence ID" value="NZ_JAUSRB010000001.1"/>
</dbReference>
<proteinExistence type="inferred from homology"/>
<dbReference type="Pfam" id="PF19086">
    <property type="entry name" value="Terpene_syn_C_2"/>
    <property type="match status" value="1"/>
</dbReference>
<keyword evidence="5" id="KW-1185">Reference proteome</keyword>
<dbReference type="SUPFAM" id="SSF48576">
    <property type="entry name" value="Terpenoid synthases"/>
    <property type="match status" value="1"/>
</dbReference>
<keyword evidence="2" id="KW-0479">Metal-binding</keyword>
<feature type="region of interest" description="Disordered" evidence="3">
    <location>
        <begin position="1"/>
        <end position="28"/>
    </location>
</feature>
<dbReference type="Gene3D" id="1.10.600.10">
    <property type="entry name" value="Farnesyl Diphosphate Synthase"/>
    <property type="match status" value="1"/>
</dbReference>
<reference evidence="4 5" key="1">
    <citation type="submission" date="2023-07" db="EMBL/GenBank/DDBJ databases">
        <title>Sequencing the genomes of 1000 actinobacteria strains.</title>
        <authorList>
            <person name="Klenk H.-P."/>
        </authorList>
    </citation>
    <scope>NUCLEOTIDE SEQUENCE [LARGE SCALE GENOMIC DNA]</scope>
    <source>
        <strain evidence="4 5">DSM 44109</strain>
    </source>
</reference>
<evidence type="ECO:0000313" key="5">
    <source>
        <dbReference type="Proteomes" id="UP001230426"/>
    </source>
</evidence>
<feature type="compositionally biased region" description="Low complexity" evidence="3">
    <location>
        <begin position="1"/>
        <end position="10"/>
    </location>
</feature>
<comment type="similarity">
    <text evidence="2">Belongs to the terpene synthase family.</text>
</comment>
<keyword evidence="2" id="KW-0460">Magnesium</keyword>
<dbReference type="PANTHER" id="PTHR35201">
    <property type="entry name" value="TERPENE SYNTHASE"/>
    <property type="match status" value="1"/>
</dbReference>
<dbReference type="PANTHER" id="PTHR35201:SF4">
    <property type="entry name" value="BETA-PINACENE SYNTHASE-RELATED"/>
    <property type="match status" value="1"/>
</dbReference>
<dbReference type="SFLD" id="SFLDS00005">
    <property type="entry name" value="Isoprenoid_Synthase_Type_I"/>
    <property type="match status" value="1"/>
</dbReference>
<dbReference type="EMBL" id="JAUSRB010000001">
    <property type="protein sequence ID" value="MDP9861632.1"/>
    <property type="molecule type" value="Genomic_DNA"/>
</dbReference>